<dbReference type="OrthoDB" id="408933at2759"/>
<sequence>MFRPTSPVLSKASRLPMMSKQGNKNYYKGTGSMPGLGPKAQGRHGGRGKAPYILMPERMRTFVVPLGLNTTDMKPYVAKEVKLDTKDGLWPMAATKGKDQYSKRGGLYGAKGFDGEYYLQLAEFLQKQDPKP</sequence>
<evidence type="ECO:0000256" key="7">
    <source>
        <dbReference type="SAM" id="MobiDB-lite"/>
    </source>
</evidence>
<evidence type="ECO:0000256" key="6">
    <source>
        <dbReference type="ARBA" id="ARBA00023274"/>
    </source>
</evidence>
<dbReference type="Pfam" id="PF09809">
    <property type="entry name" value="MRP-L27"/>
    <property type="match status" value="1"/>
</dbReference>
<dbReference type="EMBL" id="FMWP01000096">
    <property type="protein sequence ID" value="SCZ99292.1"/>
    <property type="molecule type" value="Genomic_DNA"/>
</dbReference>
<dbReference type="InterPro" id="IPR019189">
    <property type="entry name" value="Ribosomal_mL41"/>
</dbReference>
<accession>A0A2X0LJ61</accession>
<dbReference type="Proteomes" id="UP000249723">
    <property type="component" value="Unassembled WGS sequence"/>
</dbReference>
<keyword evidence="6" id="KW-0687">Ribonucleoprotein</keyword>
<dbReference type="PANTHER" id="PTHR21338">
    <property type="entry name" value="MITOCHONDRIAL RIBOSOMAL PROTEIN L41"/>
    <property type="match status" value="1"/>
</dbReference>
<evidence type="ECO:0000313" key="8">
    <source>
        <dbReference type="EMBL" id="SCZ99292.1"/>
    </source>
</evidence>
<evidence type="ECO:0000256" key="4">
    <source>
        <dbReference type="ARBA" id="ARBA00022980"/>
    </source>
</evidence>
<dbReference type="PANTHER" id="PTHR21338:SF0">
    <property type="entry name" value="LARGE RIBOSOMAL SUBUNIT PROTEIN ML41"/>
    <property type="match status" value="1"/>
</dbReference>
<comment type="similarity">
    <text evidence="2">Belongs to the mitochondrion-specific ribosomal protein mL41 family.</text>
</comment>
<name>A0A2X0LJ61_9BASI</name>
<dbReference type="AlphaFoldDB" id="A0A2X0LJ61"/>
<proteinExistence type="inferred from homology"/>
<organism evidence="8 9">
    <name type="scientific">Microbotryum saponariae</name>
    <dbReference type="NCBI Taxonomy" id="289078"/>
    <lineage>
        <taxon>Eukaryota</taxon>
        <taxon>Fungi</taxon>
        <taxon>Dikarya</taxon>
        <taxon>Basidiomycota</taxon>
        <taxon>Pucciniomycotina</taxon>
        <taxon>Microbotryomycetes</taxon>
        <taxon>Microbotryales</taxon>
        <taxon>Microbotryaceae</taxon>
        <taxon>Microbotryum</taxon>
    </lineage>
</organism>
<evidence type="ECO:0000313" key="9">
    <source>
        <dbReference type="Proteomes" id="UP000249723"/>
    </source>
</evidence>
<dbReference type="GO" id="GO:0003735">
    <property type="term" value="F:structural constituent of ribosome"/>
    <property type="evidence" value="ECO:0007669"/>
    <property type="project" value="InterPro"/>
</dbReference>
<protein>
    <submittedName>
        <fullName evidence="8">BZ3500_MvSof-1268-A1-R1_Chr3-1g05928 protein</fullName>
    </submittedName>
</protein>
<feature type="region of interest" description="Disordered" evidence="7">
    <location>
        <begin position="29"/>
        <end position="49"/>
    </location>
</feature>
<evidence type="ECO:0000256" key="2">
    <source>
        <dbReference type="ARBA" id="ARBA00010152"/>
    </source>
</evidence>
<reference evidence="9" key="1">
    <citation type="submission" date="2016-10" db="EMBL/GenBank/DDBJ databases">
        <authorList>
            <person name="Jeantristanb JTB J.-T."/>
            <person name="Ricardo R."/>
        </authorList>
    </citation>
    <scope>NUCLEOTIDE SEQUENCE [LARGE SCALE GENOMIC DNA]</scope>
</reference>
<keyword evidence="5" id="KW-0496">Mitochondrion</keyword>
<evidence type="ECO:0000256" key="1">
    <source>
        <dbReference type="ARBA" id="ARBA00004173"/>
    </source>
</evidence>
<gene>
    <name evidence="8" type="ORF">BZ3500_MVSOF-1268-A1-R1_CHR3-1G05928</name>
</gene>
<keyword evidence="4" id="KW-0689">Ribosomal protein</keyword>
<comment type="subcellular location">
    <subcellularLocation>
        <location evidence="1">Mitochondrion</location>
    </subcellularLocation>
</comment>
<evidence type="ECO:0000256" key="5">
    <source>
        <dbReference type="ARBA" id="ARBA00023128"/>
    </source>
</evidence>
<keyword evidence="3" id="KW-0809">Transit peptide</keyword>
<evidence type="ECO:0000256" key="3">
    <source>
        <dbReference type="ARBA" id="ARBA00022946"/>
    </source>
</evidence>
<dbReference type="GO" id="GO:0006412">
    <property type="term" value="P:translation"/>
    <property type="evidence" value="ECO:0007669"/>
    <property type="project" value="TreeGrafter"/>
</dbReference>
<keyword evidence="9" id="KW-1185">Reference proteome</keyword>
<dbReference type="GO" id="GO:0005762">
    <property type="term" value="C:mitochondrial large ribosomal subunit"/>
    <property type="evidence" value="ECO:0007669"/>
    <property type="project" value="InterPro"/>
</dbReference>